<dbReference type="OrthoDB" id="2379922at2"/>
<dbReference type="Gene3D" id="3.30.160.660">
    <property type="match status" value="1"/>
</dbReference>
<dbReference type="InterPro" id="IPR022291">
    <property type="entry name" value="Bacteriocin_synth_cyclodeHase"/>
</dbReference>
<dbReference type="Proteomes" id="UP000468735">
    <property type="component" value="Unassembled WGS sequence"/>
</dbReference>
<gene>
    <name evidence="2" type="ORF">F8566_46435</name>
</gene>
<dbReference type="Gene3D" id="3.30.40.250">
    <property type="match status" value="1"/>
</dbReference>
<dbReference type="PROSITE" id="PS51664">
    <property type="entry name" value="YCAO"/>
    <property type="match status" value="1"/>
</dbReference>
<dbReference type="PANTHER" id="PTHR37809">
    <property type="entry name" value="RIBOSOMAL PROTEIN S12 METHYLTHIOTRANSFERASE ACCESSORY FACTOR YCAO"/>
    <property type="match status" value="1"/>
</dbReference>
<reference evidence="2 3" key="1">
    <citation type="submission" date="2019-09" db="EMBL/GenBank/DDBJ databases">
        <title>Actinomadura physcomitrii sp. nov., a novel actinomycete isolated from moss [Physcomitrium sphaericum (Ludw) Fuernr].</title>
        <authorList>
            <person name="Zhuang X."/>
            <person name="Liu C."/>
        </authorList>
    </citation>
    <scope>NUCLEOTIDE SEQUENCE [LARGE SCALE GENOMIC DNA]</scope>
    <source>
        <strain evidence="2 3">HMC1</strain>
    </source>
</reference>
<feature type="domain" description="YcaO" evidence="1">
    <location>
        <begin position="319"/>
        <end position="705"/>
    </location>
</feature>
<evidence type="ECO:0000259" key="1">
    <source>
        <dbReference type="PROSITE" id="PS51664"/>
    </source>
</evidence>
<comment type="caution">
    <text evidence="2">The sequence shown here is derived from an EMBL/GenBank/DDBJ whole genome shotgun (WGS) entry which is preliminary data.</text>
</comment>
<protein>
    <submittedName>
        <fullName evidence="2">TOMM leader peptide-binding protein</fullName>
    </submittedName>
</protein>
<dbReference type="NCBIfam" id="TIGR03882">
    <property type="entry name" value="cyclo_dehyd_2"/>
    <property type="match status" value="1"/>
</dbReference>
<dbReference type="Gene3D" id="3.40.50.720">
    <property type="entry name" value="NAD(P)-binding Rossmann-like Domain"/>
    <property type="match status" value="1"/>
</dbReference>
<evidence type="ECO:0000313" key="3">
    <source>
        <dbReference type="Proteomes" id="UP000468735"/>
    </source>
</evidence>
<dbReference type="Gene3D" id="3.30.1330.230">
    <property type="match status" value="1"/>
</dbReference>
<accession>A0A6H9YH92</accession>
<evidence type="ECO:0000313" key="2">
    <source>
        <dbReference type="EMBL" id="KAB2339989.1"/>
    </source>
</evidence>
<name>A0A6H9YH92_9ACTN</name>
<dbReference type="AlphaFoldDB" id="A0A6H9YH92"/>
<dbReference type="Pfam" id="PF02624">
    <property type="entry name" value="YcaO"/>
    <property type="match status" value="1"/>
</dbReference>
<organism evidence="2 3">
    <name type="scientific">Actinomadura rudentiformis</name>
    <dbReference type="NCBI Taxonomy" id="359158"/>
    <lineage>
        <taxon>Bacteria</taxon>
        <taxon>Bacillati</taxon>
        <taxon>Actinomycetota</taxon>
        <taxon>Actinomycetes</taxon>
        <taxon>Streptosporangiales</taxon>
        <taxon>Thermomonosporaceae</taxon>
        <taxon>Actinomadura</taxon>
    </lineage>
</organism>
<dbReference type="EMBL" id="WBMT01000032">
    <property type="protein sequence ID" value="KAB2339989.1"/>
    <property type="molecule type" value="Genomic_DNA"/>
</dbReference>
<keyword evidence="3" id="KW-1185">Reference proteome</keyword>
<dbReference type="InterPro" id="IPR027624">
    <property type="entry name" value="TOMM_cyclo_SagD"/>
</dbReference>
<dbReference type="InterPro" id="IPR003776">
    <property type="entry name" value="YcaO-like_dom"/>
</dbReference>
<proteinExistence type="predicted"/>
<dbReference type="NCBIfam" id="TIGR03604">
    <property type="entry name" value="TOMM_cyclo_SagD"/>
    <property type="match status" value="1"/>
</dbReference>
<dbReference type="PANTHER" id="PTHR37809:SF1">
    <property type="entry name" value="RIBOSOMAL PROTEIN S12 METHYLTHIOTRANSFERASE ACCESSORY FACTOR YCAO"/>
    <property type="match status" value="1"/>
</dbReference>
<sequence>MQHEHRLQYEQHEHQQQHHELYQHRKLCVAGRRAGRRGTARSAHVRMQERLSVATATVPRNVQKTVDAISSREQDRARVERFLDERVTLAGGEIRPQVAVLGAFDVFDGDRNRADTRSYPVSYPVHLTQSAVLFGPSASEPAAGSPCPECLARRWQRLQSTEEREALESGRAVHAVAGSPYLTSDALEMMWHLYARLATARPPVSERLPFVHELRLDSLGVRRFRLMADPDCPSCGRSRPGDREAARLDFVDRAKRAPDSYHLRAATDVPLPLDALINPICGVLGRSAHYDVTSPTTAPVNGQMKLRIAERLFDVHWSGHADSYDESLACGVFEGLERYAGGQRRGLDHVVVDSYDRLGSDALDPRECGLYDDEVYRSDPDFTAFAPDRPISWVWGYSLRDERPVLVPERISYYMERRVGDGDFVHECSNGCAGGGCVEEAVLFGMLELIERDAFLLAWYGKARLPEILPESVGDPAARIMMDRMRMHGYDVRLFDNRVDLPVPVVTAVARRRDGGLGTLCFAAGAGLDPAGAVRAALCEIASYIPSLPERVNRLRDELAGMAVDFAKVSHLTHHAALFGLPEMERHARFFLAERTGQAMTDLYREWERFRPQTLNLLDDLRFCRDLLIGAGFDVIVVEQTCPEQAAAGLRNVCVIVPGLLPIDFGWHKQRALHMPRMRTAFRRAGWRSTDLEEGDLHRVPHPFP</sequence>